<reference evidence="2" key="1">
    <citation type="submission" date="2021-01" db="EMBL/GenBank/DDBJ databases">
        <authorList>
            <person name="Corre E."/>
            <person name="Pelletier E."/>
            <person name="Niang G."/>
            <person name="Scheremetjew M."/>
            <person name="Finn R."/>
            <person name="Kale V."/>
            <person name="Holt S."/>
            <person name="Cochrane G."/>
            <person name="Meng A."/>
            <person name="Brown T."/>
            <person name="Cohen L."/>
        </authorList>
    </citation>
    <scope>NUCLEOTIDE SEQUENCE</scope>
    <source>
        <strain evidence="2">Isolate 1302-5</strain>
    </source>
</reference>
<evidence type="ECO:0000313" key="2">
    <source>
        <dbReference type="EMBL" id="CAE2290390.1"/>
    </source>
</evidence>
<feature type="compositionally biased region" description="Acidic residues" evidence="1">
    <location>
        <begin position="438"/>
        <end position="470"/>
    </location>
</feature>
<dbReference type="AlphaFoldDB" id="A0A7S4NIT7"/>
<feature type="compositionally biased region" description="Acidic residues" evidence="1">
    <location>
        <begin position="390"/>
        <end position="399"/>
    </location>
</feature>
<feature type="region of interest" description="Disordered" evidence="1">
    <location>
        <begin position="205"/>
        <end position="266"/>
    </location>
</feature>
<evidence type="ECO:0000256" key="1">
    <source>
        <dbReference type="SAM" id="MobiDB-lite"/>
    </source>
</evidence>
<feature type="region of interest" description="Disordered" evidence="1">
    <location>
        <begin position="310"/>
        <end position="479"/>
    </location>
</feature>
<accession>A0A7S4NIT7</accession>
<proteinExistence type="predicted"/>
<sequence>MTETEAKASAISLKARVAKVQATLKATYHHYRHEIAHYRILSNLPPEYRTMLGHVADTINSTCQNAGVQLIPEDVVIILSVTMLMPLSYFTLRCSYLFQLALHTYFVFVYPVMVSLYDAESGDAAGAGSDLVGWVLLSFWTVLERAVPNGVRGYERLWYLVLKCGFAYGLFNPRLDGAAALVKFVVRPRVLPALGIEGGIKATKKGVSDEKKTTSSSSSAATVKSRGHTAIEESDASTQDSKESGFSFVEKSELEQEQDQPESKAVHLKIESIEGTDWKFPAGKTEFEGPYLVFDIVDKHLEETDFLPPSHAETVAGKKVRTPVGILVKDDKEEKEGSIDETTKTAEQESAQKEEKDKEEEETSAQEKEMEQAVEPELEEEVSEKKADEAEGIDIEETEGQGKEQVKEDTIEKPAGGDEEVKKSEESDEKEEKTEKEDEKDESASDEDQEEPDALNPEDEQEEKGSEEESPVPALSSEKLAKTGASFSWPGTALSIPFVLPLPGKDVDGDDSRKCLLRVVAYDKRAIGSDAFFGVAYAVAPLGMEPGGESTSESLVLKDGRAEDKETGVAVLGEVSLKMCQD</sequence>
<feature type="compositionally biased region" description="Basic and acidic residues" evidence="1">
    <location>
        <begin position="400"/>
        <end position="437"/>
    </location>
</feature>
<gene>
    <name evidence="2" type="ORF">OAUR00152_LOCUS42831</name>
</gene>
<organism evidence="2">
    <name type="scientific">Odontella aurita</name>
    <dbReference type="NCBI Taxonomy" id="265563"/>
    <lineage>
        <taxon>Eukaryota</taxon>
        <taxon>Sar</taxon>
        <taxon>Stramenopiles</taxon>
        <taxon>Ochrophyta</taxon>
        <taxon>Bacillariophyta</taxon>
        <taxon>Mediophyceae</taxon>
        <taxon>Biddulphiophycidae</taxon>
        <taxon>Eupodiscales</taxon>
        <taxon>Odontellaceae</taxon>
        <taxon>Odontella</taxon>
    </lineage>
</organism>
<feature type="compositionally biased region" description="Basic and acidic residues" evidence="1">
    <location>
        <begin position="328"/>
        <end position="356"/>
    </location>
</feature>
<name>A0A7S4NIT7_9STRA</name>
<dbReference type="EMBL" id="HBKQ01062777">
    <property type="protein sequence ID" value="CAE2290390.1"/>
    <property type="molecule type" value="Transcribed_RNA"/>
</dbReference>
<feature type="compositionally biased region" description="Low complexity" evidence="1">
    <location>
        <begin position="214"/>
        <end position="224"/>
    </location>
</feature>
<feature type="compositionally biased region" description="Acidic residues" evidence="1">
    <location>
        <begin position="372"/>
        <end position="382"/>
    </location>
</feature>
<protein>
    <submittedName>
        <fullName evidence="2">Uncharacterized protein</fullName>
    </submittedName>
</protein>